<name>A0ABV6IC13_9BURK</name>
<accession>A0ABV6IC13</accession>
<dbReference type="Gene3D" id="3.40.50.300">
    <property type="entry name" value="P-loop containing nucleotide triphosphate hydrolases"/>
    <property type="match status" value="1"/>
</dbReference>
<sequence length="252" mass="27609">MTSPSPVLLDLSRVLSSMPHAIWRASEMAVYKTSVLASGFQNLDAELPNGGWPRSSLIELLVQQAGIGEMQLLQSSLAAIAKSQRIALIQPPHVPNGLTCQNWQLPAERLIWLKTKKAADALWGAEQILKNGSCGAVLLWQTNVRAEALRRLNLAAQTTDTYFFLMRPISAQRDTSPAPLRLTLRPAPAGINVEIIKRQGPHSEHIYFVHLPGMPASRHFNSHFNISEHHHAHVDLPAPAISATGSITSILV</sequence>
<evidence type="ECO:0000313" key="1">
    <source>
        <dbReference type="EMBL" id="MFC0349103.1"/>
    </source>
</evidence>
<protein>
    <submittedName>
        <fullName evidence="1">Translesion DNA synthesis-associated protein ImuA</fullName>
    </submittedName>
</protein>
<dbReference type="Proteomes" id="UP001589844">
    <property type="component" value="Unassembled WGS sequence"/>
</dbReference>
<gene>
    <name evidence="1" type="primary">imuA</name>
    <name evidence="1" type="ORF">ACFFJH_04755</name>
</gene>
<reference evidence="1 2" key="1">
    <citation type="submission" date="2024-09" db="EMBL/GenBank/DDBJ databases">
        <authorList>
            <person name="Sun Q."/>
            <person name="Mori K."/>
        </authorList>
    </citation>
    <scope>NUCLEOTIDE SEQUENCE [LARGE SCALE GENOMIC DNA]</scope>
    <source>
        <strain evidence="1 2">CCM 8677</strain>
    </source>
</reference>
<dbReference type="SUPFAM" id="SSF52540">
    <property type="entry name" value="P-loop containing nucleoside triphosphate hydrolases"/>
    <property type="match status" value="1"/>
</dbReference>
<dbReference type="InterPro" id="IPR047610">
    <property type="entry name" value="ImuA_translesion"/>
</dbReference>
<organism evidence="1 2">
    <name type="scientific">Undibacterium danionis</name>
    <dbReference type="NCBI Taxonomy" id="1812100"/>
    <lineage>
        <taxon>Bacteria</taxon>
        <taxon>Pseudomonadati</taxon>
        <taxon>Pseudomonadota</taxon>
        <taxon>Betaproteobacteria</taxon>
        <taxon>Burkholderiales</taxon>
        <taxon>Oxalobacteraceae</taxon>
        <taxon>Undibacterium</taxon>
    </lineage>
</organism>
<proteinExistence type="predicted"/>
<comment type="caution">
    <text evidence="1">The sequence shown here is derived from an EMBL/GenBank/DDBJ whole genome shotgun (WGS) entry which is preliminary data.</text>
</comment>
<dbReference type="InterPro" id="IPR027417">
    <property type="entry name" value="P-loop_NTPase"/>
</dbReference>
<keyword evidence="2" id="KW-1185">Reference proteome</keyword>
<dbReference type="RefSeq" id="WP_390210455.1">
    <property type="nucleotide sequence ID" value="NZ_JBHLXJ010000004.1"/>
</dbReference>
<dbReference type="EMBL" id="JBHLXJ010000004">
    <property type="protein sequence ID" value="MFC0349103.1"/>
    <property type="molecule type" value="Genomic_DNA"/>
</dbReference>
<evidence type="ECO:0000313" key="2">
    <source>
        <dbReference type="Proteomes" id="UP001589844"/>
    </source>
</evidence>
<dbReference type="NCBIfam" id="NF033429">
    <property type="entry name" value="ImuA_translesion"/>
    <property type="match status" value="1"/>
</dbReference>